<evidence type="ECO:0000256" key="2">
    <source>
        <dbReference type="SAM" id="MobiDB-lite"/>
    </source>
</evidence>
<reference evidence="3" key="1">
    <citation type="submission" date="2020-07" db="EMBL/GenBank/DDBJ databases">
        <title>The High-quality genome of the commercially important snow crab, Chionoecetes opilio.</title>
        <authorList>
            <person name="Jeong J.-H."/>
            <person name="Ryu S."/>
        </authorList>
    </citation>
    <scope>NUCLEOTIDE SEQUENCE</scope>
    <source>
        <strain evidence="3">MADBK_172401_WGS</strain>
        <tissue evidence="3">Digestive gland</tissue>
    </source>
</reference>
<comment type="caution">
    <text evidence="3">The sequence shown here is derived from an EMBL/GenBank/DDBJ whole genome shotgun (WGS) entry which is preliminary data.</text>
</comment>
<dbReference type="AlphaFoldDB" id="A0A8J4YCI5"/>
<evidence type="ECO:0000313" key="4">
    <source>
        <dbReference type="Proteomes" id="UP000770661"/>
    </source>
</evidence>
<gene>
    <name evidence="3" type="ORF">GWK47_041360</name>
</gene>
<protein>
    <submittedName>
        <fullName evidence="3">Uncharacterized protein</fullName>
    </submittedName>
</protein>
<evidence type="ECO:0000256" key="1">
    <source>
        <dbReference type="SAM" id="Coils"/>
    </source>
</evidence>
<organism evidence="3 4">
    <name type="scientific">Chionoecetes opilio</name>
    <name type="common">Atlantic snow crab</name>
    <name type="synonym">Cancer opilio</name>
    <dbReference type="NCBI Taxonomy" id="41210"/>
    <lineage>
        <taxon>Eukaryota</taxon>
        <taxon>Metazoa</taxon>
        <taxon>Ecdysozoa</taxon>
        <taxon>Arthropoda</taxon>
        <taxon>Crustacea</taxon>
        <taxon>Multicrustacea</taxon>
        <taxon>Malacostraca</taxon>
        <taxon>Eumalacostraca</taxon>
        <taxon>Eucarida</taxon>
        <taxon>Decapoda</taxon>
        <taxon>Pleocyemata</taxon>
        <taxon>Brachyura</taxon>
        <taxon>Eubrachyura</taxon>
        <taxon>Majoidea</taxon>
        <taxon>Majidae</taxon>
        <taxon>Chionoecetes</taxon>
    </lineage>
</organism>
<name>A0A8J4YCI5_CHIOP</name>
<proteinExistence type="predicted"/>
<feature type="coiled-coil region" evidence="1">
    <location>
        <begin position="38"/>
        <end position="65"/>
    </location>
</feature>
<accession>A0A8J4YCI5</accession>
<dbReference type="EMBL" id="JACEEZ010007395">
    <property type="protein sequence ID" value="KAG0724093.1"/>
    <property type="molecule type" value="Genomic_DNA"/>
</dbReference>
<dbReference type="OrthoDB" id="6370868at2759"/>
<feature type="region of interest" description="Disordered" evidence="2">
    <location>
        <begin position="106"/>
        <end position="131"/>
    </location>
</feature>
<keyword evidence="4" id="KW-1185">Reference proteome</keyword>
<sequence length="356" mass="39721">MSQLFHLKQNLPLPESFKKTCETCCAIWTRARIPTQRLDSCVLKLEKLMREYQNLKKSRKRGDTQTSIFQDSLGDLFDIGASDALAQMTFEEDRVFYQMQREDVTSCSMSGPDLLTSTSSSNLESQDDEEQRLRLLPSDGRTFSPPLLSRQPSIESTFRTVEPCSWQELWQGPLAMRSRILPSPEAQSGDLGDRHGFKRTLKIEKTSPPKIRFSCTGDGKLLPDYTGDGGTVDRVAVLVTGPGGFEKLLAVPKTERGTGEAQAAARMAALDGWSLRLHIQGLVLDTTASNTGIHRGACTLIKEGLGRELVWTACRHHVMEIVLSSVLKVVFGPTVRPKTGLFKRLKMKWPNVNHEV</sequence>
<evidence type="ECO:0000313" key="3">
    <source>
        <dbReference type="EMBL" id="KAG0724093.1"/>
    </source>
</evidence>
<keyword evidence="1" id="KW-0175">Coiled coil</keyword>
<dbReference type="Proteomes" id="UP000770661">
    <property type="component" value="Unassembled WGS sequence"/>
</dbReference>